<dbReference type="EMBL" id="JBEPME010000001">
    <property type="protein sequence ID" value="MET3656223.1"/>
    <property type="molecule type" value="Genomic_DNA"/>
</dbReference>
<proteinExistence type="predicted"/>
<keyword evidence="1" id="KW-1133">Transmembrane helix</keyword>
<evidence type="ECO:0008006" key="4">
    <source>
        <dbReference type="Google" id="ProtNLM"/>
    </source>
</evidence>
<keyword evidence="1" id="KW-0472">Membrane</keyword>
<organism evidence="2 3">
    <name type="scientific">Sporosarcina psychrophila</name>
    <name type="common">Bacillus psychrophilus</name>
    <dbReference type="NCBI Taxonomy" id="1476"/>
    <lineage>
        <taxon>Bacteria</taxon>
        <taxon>Bacillati</taxon>
        <taxon>Bacillota</taxon>
        <taxon>Bacilli</taxon>
        <taxon>Bacillales</taxon>
        <taxon>Caryophanaceae</taxon>
        <taxon>Sporosarcina</taxon>
    </lineage>
</organism>
<evidence type="ECO:0000313" key="3">
    <source>
        <dbReference type="Proteomes" id="UP001549104"/>
    </source>
</evidence>
<dbReference type="RefSeq" id="WP_342538708.1">
    <property type="nucleotide sequence ID" value="NZ_JBEPME010000001.1"/>
</dbReference>
<comment type="caution">
    <text evidence="2">The sequence shown here is derived from an EMBL/GenBank/DDBJ whole genome shotgun (WGS) entry which is preliminary data.</text>
</comment>
<sequence>MGDYALERFLLGVILFVLFLIAIFLRKRGRIVISLLFIAILIGYWVFYGIREQVLQNRYEESIEIVDTYLQDKYPNETWTIDTIVEEGRKIRPTKVKVIFDNEQSVDYIYKVYEKNRVILYEYGYPENMDTTNFMHDETHNN</sequence>
<evidence type="ECO:0000256" key="1">
    <source>
        <dbReference type="SAM" id="Phobius"/>
    </source>
</evidence>
<dbReference type="Proteomes" id="UP001549104">
    <property type="component" value="Unassembled WGS sequence"/>
</dbReference>
<gene>
    <name evidence="2" type="ORF">ABIC55_001307</name>
</gene>
<keyword evidence="1" id="KW-0812">Transmembrane</keyword>
<name>A0ABV2K866_SPOPS</name>
<feature type="transmembrane region" description="Helical" evidence="1">
    <location>
        <begin position="6"/>
        <end position="25"/>
    </location>
</feature>
<protein>
    <recommendedName>
        <fullName evidence="4">DUF3139 domain-containing protein</fullName>
    </recommendedName>
</protein>
<keyword evidence="3" id="KW-1185">Reference proteome</keyword>
<accession>A0ABV2K866</accession>
<evidence type="ECO:0000313" key="2">
    <source>
        <dbReference type="EMBL" id="MET3656223.1"/>
    </source>
</evidence>
<reference evidence="2 3" key="1">
    <citation type="submission" date="2024-06" db="EMBL/GenBank/DDBJ databases">
        <title>Sorghum-associated microbial communities from plants grown in Nebraska, USA.</title>
        <authorList>
            <person name="Schachtman D."/>
        </authorList>
    </citation>
    <scope>NUCLEOTIDE SEQUENCE [LARGE SCALE GENOMIC DNA]</scope>
    <source>
        <strain evidence="2 3">1288</strain>
    </source>
</reference>
<feature type="transmembrane region" description="Helical" evidence="1">
    <location>
        <begin position="32"/>
        <end position="50"/>
    </location>
</feature>